<protein>
    <submittedName>
        <fullName evidence="1">Uncharacterized protein</fullName>
    </submittedName>
</protein>
<evidence type="ECO:0000313" key="1">
    <source>
        <dbReference type="EMBL" id="KAI3814715.1"/>
    </source>
</evidence>
<sequence length="106" mass="11257">MGTSFASRITGKGVHVKAGNGFSPESLSAFSALLLGAISKSIAIVLTYPAIRCTVLIQAADSSDDETKENKRKSLKTLSSVLGATWKQEGIFGFLRDCSTHECGFK</sequence>
<name>A0ACB9J555_9ASTR</name>
<reference evidence="1 2" key="2">
    <citation type="journal article" date="2022" name="Mol. Ecol. Resour.">
        <title>The genomes of chicory, endive, great burdock and yacon provide insights into Asteraceae paleo-polyploidization history and plant inulin production.</title>
        <authorList>
            <person name="Fan W."/>
            <person name="Wang S."/>
            <person name="Wang H."/>
            <person name="Wang A."/>
            <person name="Jiang F."/>
            <person name="Liu H."/>
            <person name="Zhao H."/>
            <person name="Xu D."/>
            <person name="Zhang Y."/>
        </authorList>
    </citation>
    <scope>NUCLEOTIDE SEQUENCE [LARGE SCALE GENOMIC DNA]</scope>
    <source>
        <strain evidence="2">cv. Yunnan</strain>
        <tissue evidence="1">Leaves</tissue>
    </source>
</reference>
<dbReference type="EMBL" id="CM042022">
    <property type="protein sequence ID" value="KAI3814715.1"/>
    <property type="molecule type" value="Genomic_DNA"/>
</dbReference>
<reference evidence="2" key="1">
    <citation type="journal article" date="2022" name="Mol. Ecol. Resour.">
        <title>The genomes of chicory, endive, great burdock and yacon provide insights into Asteraceae palaeo-polyploidization history and plant inulin production.</title>
        <authorList>
            <person name="Fan W."/>
            <person name="Wang S."/>
            <person name="Wang H."/>
            <person name="Wang A."/>
            <person name="Jiang F."/>
            <person name="Liu H."/>
            <person name="Zhao H."/>
            <person name="Xu D."/>
            <person name="Zhang Y."/>
        </authorList>
    </citation>
    <scope>NUCLEOTIDE SEQUENCE [LARGE SCALE GENOMIC DNA]</scope>
    <source>
        <strain evidence="2">cv. Yunnan</strain>
    </source>
</reference>
<organism evidence="1 2">
    <name type="scientific">Smallanthus sonchifolius</name>
    <dbReference type="NCBI Taxonomy" id="185202"/>
    <lineage>
        <taxon>Eukaryota</taxon>
        <taxon>Viridiplantae</taxon>
        <taxon>Streptophyta</taxon>
        <taxon>Embryophyta</taxon>
        <taxon>Tracheophyta</taxon>
        <taxon>Spermatophyta</taxon>
        <taxon>Magnoliopsida</taxon>
        <taxon>eudicotyledons</taxon>
        <taxon>Gunneridae</taxon>
        <taxon>Pentapetalae</taxon>
        <taxon>asterids</taxon>
        <taxon>campanulids</taxon>
        <taxon>Asterales</taxon>
        <taxon>Asteraceae</taxon>
        <taxon>Asteroideae</taxon>
        <taxon>Heliantheae alliance</taxon>
        <taxon>Millerieae</taxon>
        <taxon>Smallanthus</taxon>
    </lineage>
</organism>
<keyword evidence="2" id="KW-1185">Reference proteome</keyword>
<comment type="caution">
    <text evidence="1">The sequence shown here is derived from an EMBL/GenBank/DDBJ whole genome shotgun (WGS) entry which is preliminary data.</text>
</comment>
<proteinExistence type="predicted"/>
<gene>
    <name evidence="1" type="ORF">L1987_14359</name>
</gene>
<accession>A0ACB9J555</accession>
<evidence type="ECO:0000313" key="2">
    <source>
        <dbReference type="Proteomes" id="UP001056120"/>
    </source>
</evidence>
<dbReference type="Proteomes" id="UP001056120">
    <property type="component" value="Linkage Group LG05"/>
</dbReference>